<dbReference type="EMBL" id="CP126659">
    <property type="protein sequence ID" value="WKA00309.1"/>
    <property type="molecule type" value="Genomic_DNA"/>
</dbReference>
<sequence>MAELLEWMVPATPTVAKATAIAGIERMIPWVMVVTANTCHQEAAETEQKHEPLHCNDISHGLHILELSKFSLQSPNTPY</sequence>
<proteinExistence type="predicted"/>
<evidence type="ECO:0000313" key="2">
    <source>
        <dbReference type="Proteomes" id="UP001227230"/>
    </source>
</evidence>
<accession>A0ABY9CYU4</accession>
<organism evidence="1 2">
    <name type="scientific">Vitis vinifera</name>
    <name type="common">Grape</name>
    <dbReference type="NCBI Taxonomy" id="29760"/>
    <lineage>
        <taxon>Eukaryota</taxon>
        <taxon>Viridiplantae</taxon>
        <taxon>Streptophyta</taxon>
        <taxon>Embryophyta</taxon>
        <taxon>Tracheophyta</taxon>
        <taxon>Spermatophyta</taxon>
        <taxon>Magnoliopsida</taxon>
        <taxon>eudicotyledons</taxon>
        <taxon>Gunneridae</taxon>
        <taxon>Pentapetalae</taxon>
        <taxon>rosids</taxon>
        <taxon>Vitales</taxon>
        <taxon>Vitaceae</taxon>
        <taxon>Viteae</taxon>
        <taxon>Vitis</taxon>
    </lineage>
</organism>
<name>A0ABY9CYU4_VITVI</name>
<gene>
    <name evidence="1" type="ORF">VitviT2T_018677</name>
</gene>
<reference evidence="1 2" key="1">
    <citation type="journal article" date="2023" name="Hortic Res">
        <title>The complete reference genome for grapevine (Vitis vinifera L.) genetics and breeding.</title>
        <authorList>
            <person name="Shi X."/>
            <person name="Cao S."/>
            <person name="Wang X."/>
            <person name="Huang S."/>
            <person name="Wang Y."/>
            <person name="Liu Z."/>
            <person name="Liu W."/>
            <person name="Leng X."/>
            <person name="Peng Y."/>
            <person name="Wang N."/>
            <person name="Wang Y."/>
            <person name="Ma Z."/>
            <person name="Xu X."/>
            <person name="Zhang F."/>
            <person name="Xue H."/>
            <person name="Zhong H."/>
            <person name="Wang Y."/>
            <person name="Zhang K."/>
            <person name="Velt A."/>
            <person name="Avia K."/>
            <person name="Holtgrawe D."/>
            <person name="Grimplet J."/>
            <person name="Matus J.T."/>
            <person name="Ware D."/>
            <person name="Wu X."/>
            <person name="Wang H."/>
            <person name="Liu C."/>
            <person name="Fang Y."/>
            <person name="Rustenholz C."/>
            <person name="Cheng Z."/>
            <person name="Xiao H."/>
            <person name="Zhou Y."/>
        </authorList>
    </citation>
    <scope>NUCLEOTIDE SEQUENCE [LARGE SCALE GENOMIC DNA]</scope>
    <source>
        <strain evidence="2">cv. Pinot noir / PN40024</strain>
        <tissue evidence="1">Leaf</tissue>
    </source>
</reference>
<dbReference type="Proteomes" id="UP001227230">
    <property type="component" value="Chromosome 12"/>
</dbReference>
<keyword evidence="2" id="KW-1185">Reference proteome</keyword>
<protein>
    <submittedName>
        <fullName evidence="1">Uncharacterized protein</fullName>
    </submittedName>
</protein>
<evidence type="ECO:0000313" key="1">
    <source>
        <dbReference type="EMBL" id="WKA00309.1"/>
    </source>
</evidence>